<feature type="compositionally biased region" description="Basic and acidic residues" evidence="7">
    <location>
        <begin position="103"/>
        <end position="140"/>
    </location>
</feature>
<organism evidence="8 9">
    <name type="scientific">Lacimicrobium alkaliphilum</name>
    <dbReference type="NCBI Taxonomy" id="1526571"/>
    <lineage>
        <taxon>Bacteria</taxon>
        <taxon>Pseudomonadati</taxon>
        <taxon>Pseudomonadota</taxon>
        <taxon>Gammaproteobacteria</taxon>
        <taxon>Alteromonadales</taxon>
        <taxon>Alteromonadaceae</taxon>
        <taxon>Lacimicrobium</taxon>
    </lineage>
</organism>
<dbReference type="InterPro" id="IPR035980">
    <property type="entry name" value="Ribosomal_bS6_sf"/>
</dbReference>
<comment type="similarity">
    <text evidence="1 6">Belongs to the bacterial ribosomal protein bS6 family.</text>
</comment>
<dbReference type="InterPro" id="IPR000529">
    <property type="entry name" value="Ribosomal_bS6"/>
</dbReference>
<evidence type="ECO:0000256" key="2">
    <source>
        <dbReference type="ARBA" id="ARBA00022980"/>
    </source>
</evidence>
<keyword evidence="6" id="KW-0699">rRNA-binding</keyword>
<dbReference type="EMBL" id="BMGJ01000003">
    <property type="protein sequence ID" value="GGD57220.1"/>
    <property type="molecule type" value="Genomic_DNA"/>
</dbReference>
<keyword evidence="6" id="KW-0694">RNA-binding</keyword>
<evidence type="ECO:0000256" key="4">
    <source>
        <dbReference type="ARBA" id="ARBA00035104"/>
    </source>
</evidence>
<dbReference type="InterPro" id="IPR020814">
    <property type="entry name" value="Ribosomal_S6_plastid/chlpt"/>
</dbReference>
<evidence type="ECO:0000256" key="6">
    <source>
        <dbReference type="HAMAP-Rule" id="MF_00360"/>
    </source>
</evidence>
<keyword evidence="3 6" id="KW-0687">Ribonucleoprotein</keyword>
<keyword evidence="9" id="KW-1185">Reference proteome</keyword>
<dbReference type="PANTHER" id="PTHR21011:SF1">
    <property type="entry name" value="SMALL RIBOSOMAL SUBUNIT PROTEIN BS6M"/>
    <property type="match status" value="1"/>
</dbReference>
<dbReference type="InterPro" id="IPR014717">
    <property type="entry name" value="Transl_elong_EF1B/ribsomal_bS6"/>
</dbReference>
<evidence type="ECO:0000256" key="3">
    <source>
        <dbReference type="ARBA" id="ARBA00023274"/>
    </source>
</evidence>
<protein>
    <recommendedName>
        <fullName evidence="5 6">Small ribosomal subunit protein bS6</fullName>
    </recommendedName>
</protein>
<dbReference type="Pfam" id="PF01250">
    <property type="entry name" value="Ribosomal_S6"/>
    <property type="match status" value="1"/>
</dbReference>
<dbReference type="PANTHER" id="PTHR21011">
    <property type="entry name" value="MITOCHONDRIAL 28S RIBOSOMAL PROTEIN S6"/>
    <property type="match status" value="1"/>
</dbReference>
<evidence type="ECO:0000313" key="9">
    <source>
        <dbReference type="Proteomes" id="UP000614272"/>
    </source>
</evidence>
<dbReference type="RefSeq" id="WP_099034016.1">
    <property type="nucleotide sequence ID" value="NZ_BMGJ01000003.1"/>
</dbReference>
<sequence>MRHYEIVFMVHPDQSEQVPGMIERYTGIITNAGGQIHRLEDWGRRQLAYPIEKLHKAHYVLINAEANAEAIEELETAFRFNDIVLRNLIMRTKTADTEPSPMAREERRETGGRDERRDSGERDGRDSGEREDRRESREDSSASEAAAE</sequence>
<accession>A0ABQ1R814</accession>
<evidence type="ECO:0000256" key="7">
    <source>
        <dbReference type="SAM" id="MobiDB-lite"/>
    </source>
</evidence>
<comment type="function">
    <text evidence="4 6">Binds together with bS18 to 16S ribosomal RNA.</text>
</comment>
<dbReference type="SUPFAM" id="SSF54995">
    <property type="entry name" value="Ribosomal protein S6"/>
    <property type="match status" value="1"/>
</dbReference>
<dbReference type="CDD" id="cd00473">
    <property type="entry name" value="bS6"/>
    <property type="match status" value="1"/>
</dbReference>
<dbReference type="NCBIfam" id="TIGR00166">
    <property type="entry name" value="S6"/>
    <property type="match status" value="1"/>
</dbReference>
<proteinExistence type="inferred from homology"/>
<evidence type="ECO:0000256" key="5">
    <source>
        <dbReference type="ARBA" id="ARBA00035294"/>
    </source>
</evidence>
<keyword evidence="2 6" id="KW-0689">Ribosomal protein</keyword>
<feature type="region of interest" description="Disordered" evidence="7">
    <location>
        <begin position="91"/>
        <end position="148"/>
    </location>
</feature>
<dbReference type="Gene3D" id="3.30.70.60">
    <property type="match status" value="1"/>
</dbReference>
<dbReference type="Proteomes" id="UP000614272">
    <property type="component" value="Unassembled WGS sequence"/>
</dbReference>
<evidence type="ECO:0000313" key="8">
    <source>
        <dbReference type="EMBL" id="GGD57220.1"/>
    </source>
</evidence>
<gene>
    <name evidence="6" type="primary">rpsF</name>
    <name evidence="8" type="ORF">GCM10011357_10880</name>
</gene>
<dbReference type="HAMAP" id="MF_00360">
    <property type="entry name" value="Ribosomal_bS6"/>
    <property type="match status" value="1"/>
</dbReference>
<comment type="caution">
    <text evidence="8">The sequence shown here is derived from an EMBL/GenBank/DDBJ whole genome shotgun (WGS) entry which is preliminary data.</text>
</comment>
<reference evidence="9" key="1">
    <citation type="journal article" date="2019" name="Int. J. Syst. Evol. Microbiol.">
        <title>The Global Catalogue of Microorganisms (GCM) 10K type strain sequencing project: providing services to taxonomists for standard genome sequencing and annotation.</title>
        <authorList>
            <consortium name="The Broad Institute Genomics Platform"/>
            <consortium name="The Broad Institute Genome Sequencing Center for Infectious Disease"/>
            <person name="Wu L."/>
            <person name="Ma J."/>
        </authorList>
    </citation>
    <scope>NUCLEOTIDE SEQUENCE [LARGE SCALE GENOMIC DNA]</scope>
    <source>
        <strain evidence="9">CGMCC 1.12923</strain>
    </source>
</reference>
<name>A0ABQ1R814_9ALTE</name>
<evidence type="ECO:0000256" key="1">
    <source>
        <dbReference type="ARBA" id="ARBA00009512"/>
    </source>
</evidence>